<dbReference type="EMBL" id="CP038231">
    <property type="protein sequence ID" value="QDH13210.1"/>
    <property type="molecule type" value="Genomic_DNA"/>
</dbReference>
<dbReference type="AlphaFoldDB" id="A0A4Y6U8A8"/>
<gene>
    <name evidence="1" type="ORF">E3E12_02225</name>
</gene>
<evidence type="ECO:0000313" key="2">
    <source>
        <dbReference type="Proteomes" id="UP000318709"/>
    </source>
</evidence>
<organism evidence="1 2">
    <name type="scientific">Formicincola oecophyllae</name>
    <dbReference type="NCBI Taxonomy" id="2558361"/>
    <lineage>
        <taxon>Bacteria</taxon>
        <taxon>Pseudomonadati</taxon>
        <taxon>Pseudomonadota</taxon>
        <taxon>Alphaproteobacteria</taxon>
        <taxon>Acetobacterales</taxon>
        <taxon>Acetobacteraceae</taxon>
        <taxon>Formicincola</taxon>
    </lineage>
</organism>
<dbReference type="RefSeq" id="WP_149498223.1">
    <property type="nucleotide sequence ID" value="NZ_CP038231.1"/>
</dbReference>
<dbReference type="KEGG" id="swf:E3E12_02225"/>
<protein>
    <submittedName>
        <fullName evidence="1">Uncharacterized protein</fullName>
    </submittedName>
</protein>
<accession>A0A4Y6U8A8</accession>
<keyword evidence="2" id="KW-1185">Reference proteome</keyword>
<name>A0A4Y6U8A8_9PROT</name>
<dbReference type="Proteomes" id="UP000318709">
    <property type="component" value="Chromosome"/>
</dbReference>
<sequence length="120" mass="12434">MTLSAFRGAVTVTISEILATKPEGPTTPPAQVKLAGMTFNATNGHSSLRPLRAKAGPPPWMLVSQATVPAGHGGSFLKALAHATTLELANGSSRVISPVKDGQAVATFLTSHQGEKYFLP</sequence>
<proteinExistence type="predicted"/>
<reference evidence="1 2" key="1">
    <citation type="submission" date="2019-03" db="EMBL/GenBank/DDBJ databases">
        <title>The complete genome sequence of Swingsia_sp. F3b2 LMG30590(T).</title>
        <authorList>
            <person name="Chua K.-O."/>
            <person name="Chan K.-G."/>
            <person name="See-Too W.-S."/>
        </authorList>
    </citation>
    <scope>NUCLEOTIDE SEQUENCE [LARGE SCALE GENOMIC DNA]</scope>
    <source>
        <strain evidence="1 2">F3b2</strain>
    </source>
</reference>
<evidence type="ECO:0000313" key="1">
    <source>
        <dbReference type="EMBL" id="QDH13210.1"/>
    </source>
</evidence>